<feature type="disulfide bond" evidence="6">
    <location>
        <begin position="405"/>
        <end position="432"/>
    </location>
</feature>
<keyword evidence="12" id="KW-1185">Reference proteome</keyword>
<dbReference type="FunFam" id="2.10.70.10:FF:000014">
    <property type="entry name" value="Membrane cofactor protein"/>
    <property type="match status" value="1"/>
</dbReference>
<feature type="compositionally biased region" description="Basic and acidic residues" evidence="7">
    <location>
        <begin position="57"/>
        <end position="71"/>
    </location>
</feature>
<dbReference type="InterPro" id="IPR035976">
    <property type="entry name" value="Sushi/SCR/CCP_sf"/>
</dbReference>
<sequence>MKPSAIVLLLFLCVQFLASESKLRQQATAVEATDDDDDDWDDDEDDDDDDDDDDDNESYHPKPEIDDDGRIYKNPRNSPSAMCPRDQDQADLLGQKCLRKCSTDEDCKSKKKKCRCDGACGMSCIKPERECPPLTEIEHGTMTVTGRFFGDRANYACDPDYFTVGLSERTCRADGHWTGTTPSCKKDQNSFCSQPPKIKNARHNALLEQTTYDLDSMVQYYCNHGYVTTGARKAKCLLMNGIASWFGPDITCEPQNCGPPADIANGWHAGECYTYDCRVSYHCANEYELIGRAEKICLADGSWMPKESPQCVQVTSVQCPKPENPENGKAVYTSYAYNSIVSYECKYGYTVVGAATRRCGADRKWAGKTPTCQEINCGSPGVLYNGWIENIEAGTGLGASIIFRCNDHMKLEGNASSVCQIDGKWRYPLPQCLAPCVVPQIENGHITVASHEKDHINNVTVVEHGERLLVSCVKNYEFAANSTPVVCNNGTWSIVPSCSPARCKRMPKTPKNGMVIAPKTDHGMRAVFKCKDGFELVGGGPLNASVSVECQYGNWTGDIPHCVQVFCPFPGFIENGKVFLVGNMGVYDYRPYVRKVVNNKQIMYDCDKGYVLDEGPNGATCIGGNWSPKELPKCIPGQHPRLRWSRRRRSITDATEEDIAANYKKFIEFFRKVGKKLLHLESIKARDHEKRPGGFNGSSKENDDGTNSTTSLQLKKQHSNHGNGTWNRDEKIVDFLRIVYKKLERMDARQLKNNTNGSMHELLNAMSKNFFHVDLTESRKNGSGRGRSVFEIRNQREFIRLKREFERIMRFYNKSMRWNEKQNRKESRKKSGQSHGEKNKKSKDKKKRKKNYYKGFYDFVNSYVSEKLSMLEARNATEELIKKMKIDKFTVRNGTAFTVGEMYAFFKHIIENKLNTTEEVSVTETTTFLAPTSDIDFNENGTSTTSTKDNLVLNNEIPAKEGAPKHRSKRIRNASEDTNVTRQKRKLLSLKVSSNLQTGSKIKEEETFKDADGFDAQGFTLNELEAQQQSRAKRFLKASELDNQIFLKNLYLNAYEDEYRENVKRSIESYDHTKSSWSASRRRKGNLDIYEIK</sequence>
<dbReference type="InterPro" id="IPR008197">
    <property type="entry name" value="WAP_dom"/>
</dbReference>
<keyword evidence="1 6" id="KW-0768">Sushi</keyword>
<dbReference type="CDD" id="cd00033">
    <property type="entry name" value="CCP"/>
    <property type="match status" value="7"/>
</dbReference>
<evidence type="ECO:0000256" key="2">
    <source>
        <dbReference type="ARBA" id="ARBA00022729"/>
    </source>
</evidence>
<keyword evidence="2 8" id="KW-0732">Signal</keyword>
<proteinExistence type="predicted"/>
<keyword evidence="5" id="KW-0325">Glycoprotein</keyword>
<dbReference type="Proteomes" id="UP001607302">
    <property type="component" value="Unassembled WGS sequence"/>
</dbReference>
<dbReference type="InterPro" id="IPR000436">
    <property type="entry name" value="Sushi_SCR_CCP_dom"/>
</dbReference>
<dbReference type="SMART" id="SM00032">
    <property type="entry name" value="CCP"/>
    <property type="match status" value="8"/>
</dbReference>
<feature type="signal peptide" evidence="8">
    <location>
        <begin position="1"/>
        <end position="19"/>
    </location>
</feature>
<evidence type="ECO:0000256" key="4">
    <source>
        <dbReference type="ARBA" id="ARBA00023157"/>
    </source>
</evidence>
<evidence type="ECO:0000256" key="1">
    <source>
        <dbReference type="ARBA" id="ARBA00022659"/>
    </source>
</evidence>
<dbReference type="Pfam" id="PF00084">
    <property type="entry name" value="Sushi"/>
    <property type="match status" value="7"/>
</dbReference>
<comment type="caution">
    <text evidence="11">The sequence shown here is derived from an EMBL/GenBank/DDBJ whole genome shotgun (WGS) entry which is preliminary data.</text>
</comment>
<reference evidence="11 12" key="1">
    <citation type="journal article" date="2024" name="Ann. Entomol. Soc. Am.">
        <title>Genomic analyses of the southern and eastern yellowjacket wasps (Hymenoptera: Vespidae) reveal evolutionary signatures of social life.</title>
        <authorList>
            <person name="Catto M.A."/>
            <person name="Caine P.B."/>
            <person name="Orr S.E."/>
            <person name="Hunt B.G."/>
            <person name="Goodisman M.A.D."/>
        </authorList>
    </citation>
    <scope>NUCLEOTIDE SEQUENCE [LARGE SCALE GENOMIC DNA]</scope>
    <source>
        <strain evidence="11">233</strain>
        <tissue evidence="11">Head and thorax</tissue>
    </source>
</reference>
<protein>
    <submittedName>
        <fullName evidence="11">Protein lev-9</fullName>
    </submittedName>
</protein>
<evidence type="ECO:0000313" key="12">
    <source>
        <dbReference type="Proteomes" id="UP001607302"/>
    </source>
</evidence>
<feature type="region of interest" description="Disordered" evidence="7">
    <location>
        <begin position="819"/>
        <end position="847"/>
    </location>
</feature>
<dbReference type="AlphaFoldDB" id="A0ABD2AI58"/>
<evidence type="ECO:0000313" key="11">
    <source>
        <dbReference type="EMBL" id="KAL2719515.1"/>
    </source>
</evidence>
<feature type="domain" description="Sushi" evidence="9">
    <location>
        <begin position="501"/>
        <end position="564"/>
    </location>
</feature>
<feature type="compositionally biased region" description="Acidic residues" evidence="7">
    <location>
        <begin position="32"/>
        <end position="56"/>
    </location>
</feature>
<feature type="disulfide bond" evidence="6">
    <location>
        <begin position="345"/>
        <end position="372"/>
    </location>
</feature>
<dbReference type="PROSITE" id="PS51390">
    <property type="entry name" value="WAP"/>
    <property type="match status" value="1"/>
</dbReference>
<dbReference type="PANTHER" id="PTHR19325:SF555">
    <property type="entry name" value="HIG-ANCHORING SCAFFOLD PROTEIN, ISOFORM G"/>
    <property type="match status" value="1"/>
</dbReference>
<feature type="domain" description="Sushi" evidence="9">
    <location>
        <begin position="375"/>
        <end position="434"/>
    </location>
</feature>
<feature type="domain" description="Sushi" evidence="9">
    <location>
        <begin position="565"/>
        <end position="636"/>
    </location>
</feature>
<feature type="domain" description="Sushi" evidence="9">
    <location>
        <begin position="129"/>
        <end position="186"/>
    </location>
</feature>
<keyword evidence="4 6" id="KW-1015">Disulfide bond</keyword>
<feature type="disulfide bond" evidence="6">
    <location>
        <begin position="157"/>
        <end position="184"/>
    </location>
</feature>
<evidence type="ECO:0000256" key="6">
    <source>
        <dbReference type="PROSITE-ProRule" id="PRU00302"/>
    </source>
</evidence>
<feature type="compositionally biased region" description="Polar residues" evidence="7">
    <location>
        <begin position="705"/>
        <end position="726"/>
    </location>
</feature>
<feature type="domain" description="Sushi" evidence="9">
    <location>
        <begin position="190"/>
        <end position="254"/>
    </location>
</feature>
<dbReference type="Gene3D" id="2.10.70.10">
    <property type="entry name" value="Complement Module, domain 1"/>
    <property type="match status" value="8"/>
</dbReference>
<accession>A0ABD2AI58</accession>
<dbReference type="SUPFAM" id="SSF57535">
    <property type="entry name" value="Complement control module/SCR domain"/>
    <property type="match status" value="8"/>
</dbReference>
<evidence type="ECO:0000256" key="7">
    <source>
        <dbReference type="SAM" id="MobiDB-lite"/>
    </source>
</evidence>
<feature type="domain" description="Sushi" evidence="9">
    <location>
        <begin position="317"/>
        <end position="374"/>
    </location>
</feature>
<name>A0ABD2AI58_VESSQ</name>
<evidence type="ECO:0000256" key="5">
    <source>
        <dbReference type="ARBA" id="ARBA00023180"/>
    </source>
</evidence>
<dbReference type="EMBL" id="JAUDFV010000149">
    <property type="protein sequence ID" value="KAL2719515.1"/>
    <property type="molecule type" value="Genomic_DNA"/>
</dbReference>
<keyword evidence="3" id="KW-0677">Repeat</keyword>
<dbReference type="InterPro" id="IPR050350">
    <property type="entry name" value="Compl-Cell_Adhes-Reg"/>
</dbReference>
<dbReference type="Pfam" id="PF00095">
    <property type="entry name" value="WAP"/>
    <property type="match status" value="1"/>
</dbReference>
<comment type="caution">
    <text evidence="6">Lacks conserved residue(s) required for the propagation of feature annotation.</text>
</comment>
<dbReference type="PANTHER" id="PTHR19325">
    <property type="entry name" value="COMPLEMENT COMPONENT-RELATED SUSHI DOMAIN-CONTAINING"/>
    <property type="match status" value="1"/>
</dbReference>
<organism evidence="11 12">
    <name type="scientific">Vespula squamosa</name>
    <name type="common">Southern yellow jacket</name>
    <name type="synonym">Wasp</name>
    <dbReference type="NCBI Taxonomy" id="30214"/>
    <lineage>
        <taxon>Eukaryota</taxon>
        <taxon>Metazoa</taxon>
        <taxon>Ecdysozoa</taxon>
        <taxon>Arthropoda</taxon>
        <taxon>Hexapoda</taxon>
        <taxon>Insecta</taxon>
        <taxon>Pterygota</taxon>
        <taxon>Neoptera</taxon>
        <taxon>Endopterygota</taxon>
        <taxon>Hymenoptera</taxon>
        <taxon>Apocrita</taxon>
        <taxon>Aculeata</taxon>
        <taxon>Vespoidea</taxon>
        <taxon>Vespidae</taxon>
        <taxon>Vespinae</taxon>
        <taxon>Vespula</taxon>
    </lineage>
</organism>
<evidence type="ECO:0000259" key="10">
    <source>
        <dbReference type="PROSITE" id="PS51390"/>
    </source>
</evidence>
<evidence type="ECO:0000259" key="9">
    <source>
        <dbReference type="PROSITE" id="PS50923"/>
    </source>
</evidence>
<feature type="region of interest" description="Disordered" evidence="7">
    <location>
        <begin position="24"/>
        <end position="85"/>
    </location>
</feature>
<gene>
    <name evidence="11" type="ORF">V1478_010977</name>
</gene>
<feature type="region of interest" description="Disordered" evidence="7">
    <location>
        <begin position="688"/>
        <end position="726"/>
    </location>
</feature>
<evidence type="ECO:0000256" key="3">
    <source>
        <dbReference type="ARBA" id="ARBA00022737"/>
    </source>
</evidence>
<evidence type="ECO:0000256" key="8">
    <source>
        <dbReference type="SAM" id="SignalP"/>
    </source>
</evidence>
<feature type="chain" id="PRO_5044796489" evidence="8">
    <location>
        <begin position="20"/>
        <end position="1093"/>
    </location>
</feature>
<dbReference type="PROSITE" id="PS50923">
    <property type="entry name" value="SUSHI"/>
    <property type="match status" value="7"/>
</dbReference>
<feature type="domain" description="WAP" evidence="10">
    <location>
        <begin position="75"/>
        <end position="128"/>
    </location>
</feature>
<feature type="compositionally biased region" description="Basic residues" evidence="7">
    <location>
        <begin position="826"/>
        <end position="847"/>
    </location>
</feature>
<feature type="domain" description="Sushi" evidence="9">
    <location>
        <begin position="255"/>
        <end position="313"/>
    </location>
</feature>